<feature type="coiled-coil region" evidence="1">
    <location>
        <begin position="1184"/>
        <end position="1211"/>
    </location>
</feature>
<organism evidence="3 4">
    <name type="scientific">Cercophora samala</name>
    <dbReference type="NCBI Taxonomy" id="330535"/>
    <lineage>
        <taxon>Eukaryota</taxon>
        <taxon>Fungi</taxon>
        <taxon>Dikarya</taxon>
        <taxon>Ascomycota</taxon>
        <taxon>Pezizomycotina</taxon>
        <taxon>Sordariomycetes</taxon>
        <taxon>Sordariomycetidae</taxon>
        <taxon>Sordariales</taxon>
        <taxon>Lasiosphaeriaceae</taxon>
        <taxon>Cercophora</taxon>
    </lineage>
</organism>
<feature type="compositionally biased region" description="Pro residues" evidence="2">
    <location>
        <begin position="564"/>
        <end position="574"/>
    </location>
</feature>
<sequence length="1375" mass="154066">MESHVCQEHIMQVRRDQNRPTHFRLVFRPTEPWLKFDCFDASEWELTCPGVKDWINFLRGRRDAPWLPSDLPEFPFFVFGPTKTIQEISNIGHGAIQHEYFMLQQGCKSPDPQEREVANSRLHDLATLVTWIIVNFNSPLPNSDTQLESLFSHRLETGIPDVDLNASDLMGIFNKDRFVPIAVFEKFLDSFHPKHTAVKVLAAIVIKCHQVRPLPQQIQPGTTNFLEYLARMACSESPSIMEELHPTPVHRLTRVFIPHAAGIRSDHPYLHPAGIMIALNLYQFSRLKEVGDTPNVKGWKHPMYESLLTKLRNDLVRYFLTSGRKPLFDELVRVQWRVDKWFNHLDNPKRPMPGTDANRQDTYRLVMEGKSFHEPAKPLDLLLLNVPDRQSSLLPSPFAIPEESRPAEVKDTEPLPTKVEGEPSCSHETPRPGENEDEPSWSHTEDAEDDKDEDMLALDPVLGMPVSDAHQGLLPPPKSNVRTHMKVAKSRLKGKAVLKDLKQAALELMTELDVKKLRRVNLQAELDAELGQSVEPPLPALPPWVELCRDALPPSGDETEEEYPPLPDSPPVMQSPPASAAEAPLYETLANVPSLGGRSGEQARPSGLDNLDPEIANLPIHEKALFLEGLVNQRVSEMTDMALKKEAGSEARPLPEPPSKKHKGPQATEAQPMLPPALPTSSSTPNDATDDEQILCTVGEQAIQQGEELKAQRREANNEMLRAMTAELERPTDEEKLPISTKEIAQKAQARLDDLEQQKKRAKNLAKKERRRARKGLEKQALQAEPEAAETEKPEEGEPSSSQLVLTPPRLQADEKDLPEAEAMVAPSEPEHQEGEQAEATPSELAQEVPLPESDSEEEREGAAGPSGKKPPGWNRWKLTRRVRKERAAEEKREEEEKKARKAEADKAKAQAKRARKLAEDKKRWEEERRRREEQERLEMEREAEELARATEESLRQAREDAALRKAEVARKEKELAKARPRADVRTLETWRAKPVPAQPAGPATSVLPVPASSSAGPVPAPPPSPSPPRPAAAAVASPPRAALVPVASPARVAAAVSPRLPAVPSPRSPVLSPVRKPLLRFGDVTPEEDFAKTGESLLFSSRRPVISIPQPTTTPPVLVSSPTPLAEKAPEPTPPPTPPPAPAPAPATKTGPAFKQAVEDAVSARERAVARREEAVGQREDAVWDQEKELRREQKRLKQQQETFRQQQKALDLREVAIRNRETSLDDLFHGRELRVEAREAEVARREKAAHERDTGVFHRIKQAGLREEQVYRREMAVYEREQYGSSSFEVASMSSSPEPDMFMSSADTTWSPQRADSQTEVNMDNPESRYNHRFRGSGRSRSSPPVERKNKAVHGNVDVRQAIVPSRNDEGSW</sequence>
<keyword evidence="1" id="KW-0175">Coiled coil</keyword>
<feature type="compositionally biased region" description="Polar residues" evidence="2">
    <location>
        <begin position="1307"/>
        <end position="1324"/>
    </location>
</feature>
<feature type="compositionally biased region" description="Basic and acidic residues" evidence="2">
    <location>
        <begin position="970"/>
        <end position="992"/>
    </location>
</feature>
<dbReference type="PROSITE" id="PS50330">
    <property type="entry name" value="UIM"/>
    <property type="match status" value="1"/>
</dbReference>
<feature type="compositionally biased region" description="Low complexity" evidence="2">
    <location>
        <begin position="1003"/>
        <end position="1018"/>
    </location>
</feature>
<feature type="region of interest" description="Disordered" evidence="2">
    <location>
        <begin position="394"/>
        <end position="451"/>
    </location>
</feature>
<gene>
    <name evidence="3" type="ORF">QBC41DRAFT_395366</name>
</gene>
<feature type="region of interest" description="Disordered" evidence="2">
    <location>
        <begin position="1285"/>
        <end position="1359"/>
    </location>
</feature>
<feature type="compositionally biased region" description="Basic and acidic residues" evidence="2">
    <location>
        <begin position="402"/>
        <end position="413"/>
    </location>
</feature>
<dbReference type="InterPro" id="IPR003903">
    <property type="entry name" value="UIM_dom"/>
</dbReference>
<evidence type="ECO:0000256" key="1">
    <source>
        <dbReference type="SAM" id="Coils"/>
    </source>
</evidence>
<feature type="compositionally biased region" description="Basic residues" evidence="2">
    <location>
        <begin position="760"/>
        <end position="774"/>
    </location>
</feature>
<dbReference type="PANTHER" id="PTHR23159">
    <property type="entry name" value="CENTROSOMAL PROTEIN 2"/>
    <property type="match status" value="1"/>
</dbReference>
<feature type="compositionally biased region" description="Low complexity" evidence="2">
    <location>
        <begin position="1287"/>
        <end position="1298"/>
    </location>
</feature>
<feature type="compositionally biased region" description="Pro residues" evidence="2">
    <location>
        <begin position="1132"/>
        <end position="1146"/>
    </location>
</feature>
<evidence type="ECO:0000256" key="2">
    <source>
        <dbReference type="SAM" id="MobiDB-lite"/>
    </source>
</evidence>
<feature type="region of interest" description="Disordered" evidence="2">
    <location>
        <begin position="970"/>
        <end position="1038"/>
    </location>
</feature>
<dbReference type="PANTHER" id="PTHR23159:SF60">
    <property type="entry name" value="SPINDLE ASSEMBLY ABNORMAL PROTEIN 4"/>
    <property type="match status" value="1"/>
</dbReference>
<feature type="compositionally biased region" description="Basic and acidic residues" evidence="2">
    <location>
        <begin position="707"/>
        <end position="717"/>
    </location>
</feature>
<feature type="compositionally biased region" description="Low complexity" evidence="2">
    <location>
        <begin position="1116"/>
        <end position="1128"/>
    </location>
</feature>
<feature type="compositionally biased region" description="Basic and acidic residues" evidence="2">
    <location>
        <begin position="886"/>
        <end position="909"/>
    </location>
</feature>
<proteinExistence type="predicted"/>
<name>A0AA39ZB48_9PEZI</name>
<reference evidence="3" key="1">
    <citation type="submission" date="2023-06" db="EMBL/GenBank/DDBJ databases">
        <title>Genome-scale phylogeny and comparative genomics of the fungal order Sordariales.</title>
        <authorList>
            <consortium name="Lawrence Berkeley National Laboratory"/>
            <person name="Hensen N."/>
            <person name="Bonometti L."/>
            <person name="Westerberg I."/>
            <person name="Brannstrom I.O."/>
            <person name="Guillou S."/>
            <person name="Cros-Aarteil S."/>
            <person name="Calhoun S."/>
            <person name="Haridas S."/>
            <person name="Kuo A."/>
            <person name="Mondo S."/>
            <person name="Pangilinan J."/>
            <person name="Riley R."/>
            <person name="Labutti K."/>
            <person name="Andreopoulos B."/>
            <person name="Lipzen A."/>
            <person name="Chen C."/>
            <person name="Yanf M."/>
            <person name="Daum C."/>
            <person name="Ng V."/>
            <person name="Clum A."/>
            <person name="Steindorff A."/>
            <person name="Ohm R."/>
            <person name="Martin F."/>
            <person name="Silar P."/>
            <person name="Natvig D."/>
            <person name="Lalanne C."/>
            <person name="Gautier V."/>
            <person name="Ament-Velasquez S.L."/>
            <person name="Kruys A."/>
            <person name="Hutchinson M.I."/>
            <person name="Powell A.J."/>
            <person name="Barry K."/>
            <person name="Miller A.N."/>
            <person name="Grigoriev I.V."/>
            <person name="Debuchy R."/>
            <person name="Gladieux P."/>
            <person name="Thoren M.H."/>
            <person name="Johannesson H."/>
        </authorList>
    </citation>
    <scope>NUCLEOTIDE SEQUENCE</scope>
    <source>
        <strain evidence="3">CBS 307.81</strain>
    </source>
</reference>
<keyword evidence="4" id="KW-1185">Reference proteome</keyword>
<feature type="compositionally biased region" description="Pro residues" evidence="2">
    <location>
        <begin position="1019"/>
        <end position="1031"/>
    </location>
</feature>
<feature type="compositionally biased region" description="Basic and acidic residues" evidence="2">
    <location>
        <begin position="750"/>
        <end position="759"/>
    </location>
</feature>
<feature type="compositionally biased region" description="Basic and acidic residues" evidence="2">
    <location>
        <begin position="917"/>
        <end position="954"/>
    </location>
</feature>
<comment type="caution">
    <text evidence="3">The sequence shown here is derived from an EMBL/GenBank/DDBJ whole genome shotgun (WGS) entry which is preliminary data.</text>
</comment>
<evidence type="ECO:0000313" key="4">
    <source>
        <dbReference type="Proteomes" id="UP001174997"/>
    </source>
</evidence>
<dbReference type="EMBL" id="JAULSY010000068">
    <property type="protein sequence ID" value="KAK0667672.1"/>
    <property type="molecule type" value="Genomic_DNA"/>
</dbReference>
<feature type="compositionally biased region" description="Low complexity" evidence="2">
    <location>
        <begin position="863"/>
        <end position="873"/>
    </location>
</feature>
<protein>
    <submittedName>
        <fullName evidence="3">Uncharacterized protein</fullName>
    </submittedName>
</protein>
<feature type="region of interest" description="Disordered" evidence="2">
    <location>
        <begin position="641"/>
        <end position="954"/>
    </location>
</feature>
<dbReference type="Proteomes" id="UP001174997">
    <property type="component" value="Unassembled WGS sequence"/>
</dbReference>
<accession>A0AA39ZB48</accession>
<feature type="region of interest" description="Disordered" evidence="2">
    <location>
        <begin position="1094"/>
        <end position="1159"/>
    </location>
</feature>
<feature type="region of interest" description="Disordered" evidence="2">
    <location>
        <begin position="1054"/>
        <end position="1076"/>
    </location>
</feature>
<feature type="region of interest" description="Disordered" evidence="2">
    <location>
        <begin position="466"/>
        <end position="485"/>
    </location>
</feature>
<feature type="compositionally biased region" description="Basic and acidic residues" evidence="2">
    <location>
        <begin position="727"/>
        <end position="737"/>
    </location>
</feature>
<feature type="region of interest" description="Disordered" evidence="2">
    <location>
        <begin position="547"/>
        <end position="613"/>
    </location>
</feature>
<evidence type="ECO:0000313" key="3">
    <source>
        <dbReference type="EMBL" id="KAK0667672.1"/>
    </source>
</evidence>